<dbReference type="PANTHER" id="PTHR44169">
    <property type="entry name" value="NADPH-DEPENDENT 1-ACYLDIHYDROXYACETONE PHOSPHATE REDUCTASE"/>
    <property type="match status" value="1"/>
</dbReference>
<accession>A0A517YZ27</accession>
<dbReference type="PRINTS" id="PR00080">
    <property type="entry name" value="SDRFAMILY"/>
</dbReference>
<dbReference type="PROSITE" id="PS00061">
    <property type="entry name" value="ADH_SHORT"/>
    <property type="match status" value="1"/>
</dbReference>
<dbReference type="InterPro" id="IPR020904">
    <property type="entry name" value="Sc_DH/Rdtase_CS"/>
</dbReference>
<gene>
    <name evidence="4" type="ORF">KS4_35610</name>
</gene>
<dbReference type="PRINTS" id="PR00081">
    <property type="entry name" value="GDHRDH"/>
</dbReference>
<dbReference type="KEGG" id="pcor:KS4_35610"/>
<evidence type="ECO:0000256" key="2">
    <source>
        <dbReference type="ARBA" id="ARBA00023002"/>
    </source>
</evidence>
<dbReference type="EC" id="1.-.-.-" evidence="4"/>
<protein>
    <submittedName>
        <fullName evidence="4">Putative oxidoreductase</fullName>
        <ecNumber evidence="4">1.-.-.-</ecNumber>
    </submittedName>
</protein>
<evidence type="ECO:0000313" key="5">
    <source>
        <dbReference type="Proteomes" id="UP000317369"/>
    </source>
</evidence>
<dbReference type="EMBL" id="CP036425">
    <property type="protein sequence ID" value="QDU35478.1"/>
    <property type="molecule type" value="Genomic_DNA"/>
</dbReference>
<reference evidence="4 5" key="1">
    <citation type="submission" date="2019-02" db="EMBL/GenBank/DDBJ databases">
        <title>Deep-cultivation of Planctomycetes and their phenomic and genomic characterization uncovers novel biology.</title>
        <authorList>
            <person name="Wiegand S."/>
            <person name="Jogler M."/>
            <person name="Boedeker C."/>
            <person name="Pinto D."/>
            <person name="Vollmers J."/>
            <person name="Rivas-Marin E."/>
            <person name="Kohn T."/>
            <person name="Peeters S.H."/>
            <person name="Heuer A."/>
            <person name="Rast P."/>
            <person name="Oberbeckmann S."/>
            <person name="Bunk B."/>
            <person name="Jeske O."/>
            <person name="Meyerdierks A."/>
            <person name="Storesund J.E."/>
            <person name="Kallscheuer N."/>
            <person name="Luecker S."/>
            <person name="Lage O.M."/>
            <person name="Pohl T."/>
            <person name="Merkel B.J."/>
            <person name="Hornburger P."/>
            <person name="Mueller R.-W."/>
            <person name="Bruemmer F."/>
            <person name="Labrenz M."/>
            <person name="Spormann A.M."/>
            <person name="Op den Camp H."/>
            <person name="Overmann J."/>
            <person name="Amann R."/>
            <person name="Jetten M.S.M."/>
            <person name="Mascher T."/>
            <person name="Medema M.H."/>
            <person name="Devos D.P."/>
            <person name="Kaster A.-K."/>
            <person name="Ovreas L."/>
            <person name="Rohde M."/>
            <person name="Galperin M.Y."/>
            <person name="Jogler C."/>
        </authorList>
    </citation>
    <scope>NUCLEOTIDE SEQUENCE [LARGE SCALE GENOMIC DNA]</scope>
    <source>
        <strain evidence="4 5">KS4</strain>
    </source>
</reference>
<dbReference type="NCBIfam" id="NF006118">
    <property type="entry name" value="PRK08264.1-4"/>
    <property type="match status" value="1"/>
</dbReference>
<dbReference type="InterPro" id="IPR036291">
    <property type="entry name" value="NAD(P)-bd_dom_sf"/>
</dbReference>
<dbReference type="Gene3D" id="3.40.50.720">
    <property type="entry name" value="NAD(P)-binding Rossmann-like Domain"/>
    <property type="match status" value="1"/>
</dbReference>
<keyword evidence="5" id="KW-1185">Reference proteome</keyword>
<dbReference type="SUPFAM" id="SSF51735">
    <property type="entry name" value="NAD(P)-binding Rossmann-fold domains"/>
    <property type="match status" value="1"/>
</dbReference>
<dbReference type="Pfam" id="PF00106">
    <property type="entry name" value="adh_short"/>
    <property type="match status" value="1"/>
</dbReference>
<dbReference type="AlphaFoldDB" id="A0A517YZ27"/>
<keyword evidence="2 4" id="KW-0560">Oxidoreductase</keyword>
<evidence type="ECO:0000256" key="1">
    <source>
        <dbReference type="ARBA" id="ARBA00006484"/>
    </source>
</evidence>
<evidence type="ECO:0000256" key="3">
    <source>
        <dbReference type="RuleBase" id="RU000363"/>
    </source>
</evidence>
<evidence type="ECO:0000313" key="4">
    <source>
        <dbReference type="EMBL" id="QDU35478.1"/>
    </source>
</evidence>
<dbReference type="RefSeq" id="WP_145080883.1">
    <property type="nucleotide sequence ID" value="NZ_CP036425.1"/>
</dbReference>
<proteinExistence type="inferred from homology"/>
<sequence>MQFTNKTILITGSNRGLGRALLNQLLKRNVNKIYACARNLNTLDNITHPKVHKLQLDITNPDHIQAAAQTAPDTNILINNAGIAAYENPLTTNNLDLIHRDFNTNLFSTLNMMRAFTPILQQNTPAAIINIVSIAAFVNFPFLGGYAASKAALFSLTQGIRIQLANTDIAVHTVNPGPIDTDMTQNIDMQKTSPTDAANAILSALIADQPDIFPDPTSQHMFNQWQQNYLDLEQAVLDMTTSPANHQ</sequence>
<name>A0A517YZ27_9BACT</name>
<dbReference type="GO" id="GO:0016491">
    <property type="term" value="F:oxidoreductase activity"/>
    <property type="evidence" value="ECO:0007669"/>
    <property type="project" value="UniProtKB-KW"/>
</dbReference>
<dbReference type="InterPro" id="IPR002347">
    <property type="entry name" value="SDR_fam"/>
</dbReference>
<organism evidence="4 5">
    <name type="scientific">Poriferisphaera corsica</name>
    <dbReference type="NCBI Taxonomy" id="2528020"/>
    <lineage>
        <taxon>Bacteria</taxon>
        <taxon>Pseudomonadati</taxon>
        <taxon>Planctomycetota</taxon>
        <taxon>Phycisphaerae</taxon>
        <taxon>Phycisphaerales</taxon>
        <taxon>Phycisphaeraceae</taxon>
        <taxon>Poriferisphaera</taxon>
    </lineage>
</organism>
<dbReference type="OrthoDB" id="7593130at2"/>
<dbReference type="PANTHER" id="PTHR44169:SF6">
    <property type="entry name" value="NADPH-DEPENDENT 1-ACYLDIHYDROXYACETONE PHOSPHATE REDUCTASE"/>
    <property type="match status" value="1"/>
</dbReference>
<dbReference type="Proteomes" id="UP000317369">
    <property type="component" value="Chromosome"/>
</dbReference>
<comment type="similarity">
    <text evidence="1 3">Belongs to the short-chain dehydrogenases/reductases (SDR) family.</text>
</comment>